<dbReference type="InterPro" id="IPR045010">
    <property type="entry name" value="MDR_fam"/>
</dbReference>
<dbReference type="SMART" id="SM00829">
    <property type="entry name" value="PKS_ER"/>
    <property type="match status" value="1"/>
</dbReference>
<evidence type="ECO:0000256" key="22">
    <source>
        <dbReference type="ARBA" id="ARBA00047742"/>
    </source>
</evidence>
<dbReference type="SUPFAM" id="SSF51735">
    <property type="entry name" value="NAD(P)-binding Rossmann-fold domains"/>
    <property type="match status" value="1"/>
</dbReference>
<evidence type="ECO:0000256" key="5">
    <source>
        <dbReference type="ARBA" id="ARBA00012410"/>
    </source>
</evidence>
<keyword evidence="15" id="KW-0379">Hydroxylation</keyword>
<dbReference type="EMBL" id="QCYY01001832">
    <property type="protein sequence ID" value="ROT74915.1"/>
    <property type="molecule type" value="Genomic_DNA"/>
</dbReference>
<name>A0A423TES1_PENVA</name>
<evidence type="ECO:0000256" key="21">
    <source>
        <dbReference type="ARBA" id="ARBA00047617"/>
    </source>
</evidence>
<evidence type="ECO:0000256" key="26">
    <source>
        <dbReference type="ARBA" id="ARBA00048066"/>
    </source>
</evidence>
<dbReference type="InterPro" id="IPR041694">
    <property type="entry name" value="ADH_N_2"/>
</dbReference>
<evidence type="ECO:0000256" key="15">
    <source>
        <dbReference type="ARBA" id="ARBA00023278"/>
    </source>
</evidence>
<dbReference type="InterPro" id="IPR013149">
    <property type="entry name" value="ADH-like_C"/>
</dbReference>
<dbReference type="SUPFAM" id="SSF50129">
    <property type="entry name" value="GroES-like"/>
    <property type="match status" value="2"/>
</dbReference>
<evidence type="ECO:0000256" key="2">
    <source>
        <dbReference type="ARBA" id="ARBA00010460"/>
    </source>
</evidence>
<dbReference type="GO" id="GO:0005737">
    <property type="term" value="C:cytoplasm"/>
    <property type="evidence" value="ECO:0007669"/>
    <property type="project" value="UniProtKB-SubCell"/>
</dbReference>
<feature type="domain" description="Enoyl reductase (ER)" evidence="35">
    <location>
        <begin position="41"/>
        <end position="363"/>
    </location>
</feature>
<sequence length="365" mass="40238">MYLHKTSSPLSNMSVKSVFPSILEAKMVTAKVWKLAKRPEGMPKKEDFVCVEEELACEDGDVIIEAEFLSVDPYMRYMIKQIPFEAPVTGTQVAKVIESKNPDWPVGTYVVSPSGWRSHTRLTEKDFKADNFFQKPMKLPEMGDLPKSLGLGILGMPGNTAYFGFLEICRPKAGDTVLVNAAAGAVGSAVIQIAKIKGCKVIAFSGSDEKVAWTKELGADHAFNYKTANVGEELGQAAPEKINCFFENVGGQFTADALPHMAERGRMAICGVISEYNDDNKDSGVVSMTSPLNPATILWKQLAVEGFIVTRWFDRWMEGIDQMKQWINEGKVKYKETVVKGFDKMPEAFIGLFHGENTGKAIVAV</sequence>
<evidence type="ECO:0000256" key="25">
    <source>
        <dbReference type="ARBA" id="ARBA00047903"/>
    </source>
</evidence>
<dbReference type="GO" id="GO:0032440">
    <property type="term" value="F:2-alkenal reductase [NAD(P)H] activity"/>
    <property type="evidence" value="ECO:0007669"/>
    <property type="project" value="UniProtKB-EC"/>
</dbReference>
<dbReference type="CDD" id="cd08294">
    <property type="entry name" value="leukotriene_B4_DH_like"/>
    <property type="match status" value="1"/>
</dbReference>
<evidence type="ECO:0000256" key="4">
    <source>
        <dbReference type="ARBA" id="ARBA00011981"/>
    </source>
</evidence>
<evidence type="ECO:0000259" key="35">
    <source>
        <dbReference type="SMART" id="SM00829"/>
    </source>
</evidence>
<dbReference type="FunFam" id="3.40.50.720:FF:000121">
    <property type="entry name" value="Prostaglandin reductase 2"/>
    <property type="match status" value="1"/>
</dbReference>
<evidence type="ECO:0000256" key="19">
    <source>
        <dbReference type="ARBA" id="ARBA00033119"/>
    </source>
</evidence>
<keyword evidence="13" id="KW-0560">Oxidoreductase</keyword>
<evidence type="ECO:0000256" key="8">
    <source>
        <dbReference type="ARBA" id="ARBA00022501"/>
    </source>
</evidence>
<dbReference type="InterPro" id="IPR014190">
    <property type="entry name" value="PTGR1"/>
</dbReference>
<keyword evidence="7" id="KW-0963">Cytoplasm</keyword>
<keyword evidence="12" id="KW-0007">Acetylation</keyword>
<dbReference type="InterPro" id="IPR011032">
    <property type="entry name" value="GroES-like_sf"/>
</dbReference>
<evidence type="ECO:0000313" key="36">
    <source>
        <dbReference type="EMBL" id="ROT74915.1"/>
    </source>
</evidence>
<proteinExistence type="inferred from homology"/>
<comment type="catalytic activity">
    <reaction evidence="20">
        <text>octanal + NADP(+) = (2E)-octenal + NADPH + H(+)</text>
        <dbReference type="Rhea" id="RHEA:50780"/>
        <dbReference type="ChEBI" id="CHEBI:15378"/>
        <dbReference type="ChEBI" id="CHEBI:17935"/>
        <dbReference type="ChEBI" id="CHEBI:57783"/>
        <dbReference type="ChEBI" id="CHEBI:58349"/>
        <dbReference type="ChEBI" id="CHEBI:61748"/>
    </reaction>
    <physiologicalReaction direction="right-to-left" evidence="20">
        <dbReference type="Rhea" id="RHEA:50782"/>
    </physiologicalReaction>
</comment>
<comment type="subunit">
    <text evidence="3">Monomer or homodimer.</text>
</comment>
<evidence type="ECO:0000256" key="31">
    <source>
        <dbReference type="ARBA" id="ARBA00049068"/>
    </source>
</evidence>
<evidence type="ECO:0000313" key="37">
    <source>
        <dbReference type="Proteomes" id="UP000283509"/>
    </source>
</evidence>
<accession>A0A423TES1</accession>
<comment type="catalytic activity">
    <reaction evidence="24">
        <text>13,14-dihydro-15-oxo-prostaglandin F1alpha + NADP(+) = 15-oxoprostaglandin F1alpha + NADPH + H(+)</text>
        <dbReference type="Rhea" id="RHEA:50592"/>
        <dbReference type="ChEBI" id="CHEBI:15378"/>
        <dbReference type="ChEBI" id="CHEBI:57783"/>
        <dbReference type="ChEBI" id="CHEBI:58349"/>
        <dbReference type="ChEBI" id="CHEBI:79072"/>
        <dbReference type="ChEBI" id="CHEBI:133411"/>
    </reaction>
    <physiologicalReaction direction="right-to-left" evidence="24">
        <dbReference type="Rhea" id="RHEA:50594"/>
    </physiologicalReaction>
</comment>
<keyword evidence="37" id="KW-1185">Reference proteome</keyword>
<evidence type="ECO:0000256" key="10">
    <source>
        <dbReference type="ARBA" id="ARBA00022832"/>
    </source>
</evidence>
<comment type="catalytic activity">
    <reaction evidence="29">
        <text>20-hydroxy-leukotriene B4 + NADP(+) = 12-oxo-20-hydroxy-leukotriene B4 + NADPH + H(+)</text>
        <dbReference type="Rhea" id="RHEA:51208"/>
        <dbReference type="ChEBI" id="CHEBI:15378"/>
        <dbReference type="ChEBI" id="CHEBI:57460"/>
        <dbReference type="ChEBI" id="CHEBI:57783"/>
        <dbReference type="ChEBI" id="CHEBI:58349"/>
        <dbReference type="ChEBI" id="CHEBI:133346"/>
    </reaction>
    <physiologicalReaction direction="left-to-right" evidence="29">
        <dbReference type="Rhea" id="RHEA:51209"/>
    </physiologicalReaction>
</comment>
<dbReference type="EC" id="1.3.1.74" evidence="5"/>
<evidence type="ECO:0000256" key="7">
    <source>
        <dbReference type="ARBA" id="ARBA00022490"/>
    </source>
</evidence>
<comment type="catalytic activity">
    <reaction evidence="32">
        <text>13,14-dihydro-15-oxo-prostaglandin E1 + NADP(+) = 15-oxoprostaglandin E1 + NADPH + H(+)</text>
        <dbReference type="Rhea" id="RHEA:50584"/>
        <dbReference type="ChEBI" id="CHEBI:15378"/>
        <dbReference type="ChEBI" id="CHEBI:57401"/>
        <dbReference type="ChEBI" id="CHEBI:57783"/>
        <dbReference type="ChEBI" id="CHEBI:58349"/>
        <dbReference type="ChEBI" id="CHEBI:133408"/>
    </reaction>
    <physiologicalReaction direction="right-to-left" evidence="32">
        <dbReference type="Rhea" id="RHEA:50586"/>
    </physiologicalReaction>
</comment>
<comment type="catalytic activity">
    <reaction evidence="26">
        <text>nonan-2-one + NADP(+) = (3E)-nonen-2-one + NADPH + H(+)</text>
        <dbReference type="Rhea" id="RHEA:50616"/>
        <dbReference type="ChEBI" id="CHEBI:15378"/>
        <dbReference type="ChEBI" id="CHEBI:57783"/>
        <dbReference type="ChEBI" id="CHEBI:58349"/>
        <dbReference type="ChEBI" id="CHEBI:77927"/>
        <dbReference type="ChEBI" id="CHEBI:133457"/>
    </reaction>
    <physiologicalReaction direction="right-to-left" evidence="26">
        <dbReference type="Rhea" id="RHEA:50618"/>
    </physiologicalReaction>
</comment>
<evidence type="ECO:0000256" key="11">
    <source>
        <dbReference type="ARBA" id="ARBA00022857"/>
    </source>
</evidence>
<evidence type="ECO:0000256" key="24">
    <source>
        <dbReference type="ARBA" id="ARBA00047878"/>
    </source>
</evidence>
<dbReference type="PANTHER" id="PTHR43205">
    <property type="entry name" value="PROSTAGLANDIN REDUCTASE"/>
    <property type="match status" value="1"/>
</dbReference>
<dbReference type="Pfam" id="PF16884">
    <property type="entry name" value="ADH_N_2"/>
    <property type="match status" value="1"/>
</dbReference>
<dbReference type="InterPro" id="IPR036291">
    <property type="entry name" value="NAD(P)-bd_dom_sf"/>
</dbReference>
<evidence type="ECO:0000256" key="30">
    <source>
        <dbReference type="ARBA" id="ARBA00048953"/>
    </source>
</evidence>
<evidence type="ECO:0000256" key="9">
    <source>
        <dbReference type="ARBA" id="ARBA00022553"/>
    </source>
</evidence>
<dbReference type="GO" id="GO:0047522">
    <property type="term" value="F:15-oxoprostaglandin 13-reductase [NAD(P)+] activity"/>
    <property type="evidence" value="ECO:0007669"/>
    <property type="project" value="UniProtKB-EC"/>
</dbReference>
<evidence type="ECO:0000256" key="18">
    <source>
        <dbReference type="ARBA" id="ARBA00032297"/>
    </source>
</evidence>
<evidence type="ECO:0000256" key="3">
    <source>
        <dbReference type="ARBA" id="ARBA00011852"/>
    </source>
</evidence>
<organism evidence="36 37">
    <name type="scientific">Penaeus vannamei</name>
    <name type="common">Whiteleg shrimp</name>
    <name type="synonym">Litopenaeus vannamei</name>
    <dbReference type="NCBI Taxonomy" id="6689"/>
    <lineage>
        <taxon>Eukaryota</taxon>
        <taxon>Metazoa</taxon>
        <taxon>Ecdysozoa</taxon>
        <taxon>Arthropoda</taxon>
        <taxon>Crustacea</taxon>
        <taxon>Multicrustacea</taxon>
        <taxon>Malacostraca</taxon>
        <taxon>Eumalacostraca</taxon>
        <taxon>Eucarida</taxon>
        <taxon>Decapoda</taxon>
        <taxon>Dendrobranchiata</taxon>
        <taxon>Penaeoidea</taxon>
        <taxon>Penaeidae</taxon>
        <taxon>Penaeus</taxon>
    </lineage>
</organism>
<dbReference type="EC" id="1.3.1.48" evidence="4"/>
<dbReference type="PANTHER" id="PTHR43205:SF7">
    <property type="entry name" value="PROSTAGLANDIN REDUCTASE 1"/>
    <property type="match status" value="1"/>
</dbReference>
<evidence type="ECO:0000256" key="33">
    <source>
        <dbReference type="ARBA" id="ARBA00049179"/>
    </source>
</evidence>
<dbReference type="GO" id="GO:0006693">
    <property type="term" value="P:prostaglandin metabolic process"/>
    <property type="evidence" value="ECO:0007669"/>
    <property type="project" value="UniProtKB-KW"/>
</dbReference>
<comment type="catalytic activity">
    <reaction evidence="34">
        <text>hexanal + NADP(+) = (E)-hex-2-enal + NADPH + H(+)</text>
        <dbReference type="Rhea" id="RHEA:50776"/>
        <dbReference type="ChEBI" id="CHEBI:15378"/>
        <dbReference type="ChEBI" id="CHEBI:28913"/>
        <dbReference type="ChEBI" id="CHEBI:57783"/>
        <dbReference type="ChEBI" id="CHEBI:58349"/>
        <dbReference type="ChEBI" id="CHEBI:88528"/>
    </reaction>
    <physiologicalReaction direction="right-to-left" evidence="34">
        <dbReference type="Rhea" id="RHEA:50778"/>
    </physiologicalReaction>
</comment>
<gene>
    <name evidence="36" type="ORF">C7M84_006548</name>
</gene>
<evidence type="ECO:0000256" key="23">
    <source>
        <dbReference type="ARBA" id="ARBA00047871"/>
    </source>
</evidence>
<dbReference type="Proteomes" id="UP000283509">
    <property type="component" value="Unassembled WGS sequence"/>
</dbReference>
<evidence type="ECO:0000256" key="34">
    <source>
        <dbReference type="ARBA" id="ARBA00049368"/>
    </source>
</evidence>
<evidence type="ECO:0000256" key="12">
    <source>
        <dbReference type="ARBA" id="ARBA00022990"/>
    </source>
</evidence>
<dbReference type="Pfam" id="PF00107">
    <property type="entry name" value="ADH_zinc_N"/>
    <property type="match status" value="1"/>
</dbReference>
<comment type="catalytic activity">
    <reaction evidence="30">
        <text>6-trans-leukotriene B4 + NADP(+) = 12-oxo-(5S)-hydroxy-(6E,8E,10E,14Z)-eicosatetraenoate + NADPH + H(+)</text>
        <dbReference type="Rhea" id="RHEA:51204"/>
        <dbReference type="ChEBI" id="CHEBI:15378"/>
        <dbReference type="ChEBI" id="CHEBI:57783"/>
        <dbReference type="ChEBI" id="CHEBI:58349"/>
        <dbReference type="ChEBI" id="CHEBI:90723"/>
        <dbReference type="ChEBI" id="CHEBI:133974"/>
    </reaction>
    <physiologicalReaction direction="left-to-right" evidence="30">
        <dbReference type="Rhea" id="RHEA:51205"/>
    </physiologicalReaction>
</comment>
<keyword evidence="10" id="KW-0276">Fatty acid metabolism</keyword>
<evidence type="ECO:0000256" key="16">
    <source>
        <dbReference type="ARBA" id="ARBA00031851"/>
    </source>
</evidence>
<comment type="caution">
    <text evidence="36">The sequence shown here is derived from an EMBL/GenBank/DDBJ whole genome shotgun (WGS) entry which is preliminary data.</text>
</comment>
<comment type="similarity">
    <text evidence="2">Belongs to the NADP-dependent oxidoreductase L4BD family.</text>
</comment>
<evidence type="ECO:0000256" key="1">
    <source>
        <dbReference type="ARBA" id="ARBA00004496"/>
    </source>
</evidence>
<comment type="catalytic activity">
    <reaction evidence="23">
        <text>leukotriene B4 + NADP(+) = 12-oxo-leukotriene B4 + NADPH + H(+)</text>
        <dbReference type="Rhea" id="RHEA:50608"/>
        <dbReference type="ChEBI" id="CHEBI:15378"/>
        <dbReference type="ChEBI" id="CHEBI:57461"/>
        <dbReference type="ChEBI" id="CHEBI:57783"/>
        <dbReference type="ChEBI" id="CHEBI:58349"/>
        <dbReference type="ChEBI" id="CHEBI:133309"/>
    </reaction>
    <physiologicalReaction direction="left-to-right" evidence="23">
        <dbReference type="Rhea" id="RHEA:50609"/>
    </physiologicalReaction>
</comment>
<protein>
    <recommendedName>
        <fullName evidence="6">Prostaglandin reductase 1</fullName>
        <ecNumber evidence="4">1.3.1.48</ecNumber>
        <ecNumber evidence="5">1.3.1.74</ecNumber>
    </recommendedName>
    <alternativeName>
        <fullName evidence="19">15-oxoprostaglandin 13-reductase</fullName>
    </alternativeName>
    <alternativeName>
        <fullName evidence="17">Dithiolethione-inducible gene 1 protein</fullName>
    </alternativeName>
    <alternativeName>
        <fullName evidence="16">Leukotriene B4 12-hydroxydehydrogenase</fullName>
    </alternativeName>
    <alternativeName>
        <fullName evidence="18">NAD(P)H-dependent alkenal/one oxidoreductase</fullName>
    </alternativeName>
</protein>
<evidence type="ECO:0000256" key="6">
    <source>
        <dbReference type="ARBA" id="ARBA00020651"/>
    </source>
</evidence>
<comment type="catalytic activity">
    <reaction evidence="31">
        <text>(5S,12S)-dihydroxy-(6E,10E,12E,14Z)-eicosatetraenoate + NADP(+) = 12-oxo-(5S)-hydroxy-(6E,8E,10E,14Z)-eicosatetraenoate + NADPH + H(+)</text>
        <dbReference type="Rhea" id="RHEA:51212"/>
        <dbReference type="ChEBI" id="CHEBI:15378"/>
        <dbReference type="ChEBI" id="CHEBI:57783"/>
        <dbReference type="ChEBI" id="CHEBI:58349"/>
        <dbReference type="ChEBI" id="CHEBI:133974"/>
        <dbReference type="ChEBI" id="CHEBI:133975"/>
    </reaction>
    <physiologicalReaction direction="left-to-right" evidence="31">
        <dbReference type="Rhea" id="RHEA:51213"/>
    </physiologicalReaction>
</comment>
<dbReference type="AlphaFoldDB" id="A0A423TES1"/>
<keyword evidence="11" id="KW-0521">NADP</keyword>
<comment type="catalytic activity">
    <reaction evidence="27">
        <text>13,14-dihydro-15-oxo-PGF2alpha + NADP(+) = 15-oxoprostaglandin F2alpha + NADPH + H(+)</text>
        <dbReference type="Rhea" id="RHEA:50588"/>
        <dbReference type="ChEBI" id="CHEBI:15378"/>
        <dbReference type="ChEBI" id="CHEBI:57783"/>
        <dbReference type="ChEBI" id="CHEBI:58349"/>
        <dbReference type="ChEBI" id="CHEBI:133374"/>
        <dbReference type="ChEBI" id="CHEBI:133409"/>
    </reaction>
    <physiologicalReaction direction="right-to-left" evidence="27">
        <dbReference type="Rhea" id="RHEA:50590"/>
    </physiologicalReaction>
</comment>
<comment type="catalytic activity">
    <reaction evidence="22">
        <text>pentan-2-one + NADP(+) = (E)-pent-3-en-2-one + NADPH + H(+)</text>
        <dbReference type="Rhea" id="RHEA:50788"/>
        <dbReference type="ChEBI" id="CHEBI:15378"/>
        <dbReference type="ChEBI" id="CHEBI:16472"/>
        <dbReference type="ChEBI" id="CHEBI:57783"/>
        <dbReference type="ChEBI" id="CHEBI:58349"/>
        <dbReference type="ChEBI" id="CHEBI:145276"/>
    </reaction>
    <physiologicalReaction direction="right-to-left" evidence="22">
        <dbReference type="Rhea" id="RHEA:50790"/>
    </physiologicalReaction>
</comment>
<evidence type="ECO:0000256" key="27">
    <source>
        <dbReference type="ARBA" id="ARBA00048290"/>
    </source>
</evidence>
<comment type="catalytic activity">
    <reaction evidence="33">
        <text>an n-alkanal + NADP(+) = an alk-2-enal + NADPH + H(+)</text>
        <dbReference type="Rhea" id="RHEA:13737"/>
        <dbReference type="ChEBI" id="CHEBI:12834"/>
        <dbReference type="ChEBI" id="CHEBI:13757"/>
        <dbReference type="ChEBI" id="CHEBI:15378"/>
        <dbReference type="ChEBI" id="CHEBI:57783"/>
        <dbReference type="ChEBI" id="CHEBI:58349"/>
        <dbReference type="EC" id="1.3.1.74"/>
    </reaction>
    <physiologicalReaction direction="right-to-left" evidence="33">
        <dbReference type="Rhea" id="RHEA:13739"/>
    </physiologicalReaction>
</comment>
<evidence type="ECO:0000256" key="13">
    <source>
        <dbReference type="ARBA" id="ARBA00023002"/>
    </source>
</evidence>
<reference evidence="36 37" key="2">
    <citation type="submission" date="2019-01" db="EMBL/GenBank/DDBJ databases">
        <title>The decoding of complex shrimp genome reveals the adaptation for benthos swimmer, frequently molting mechanism and breeding impact on genome.</title>
        <authorList>
            <person name="Sun Y."/>
            <person name="Gao Y."/>
            <person name="Yu Y."/>
        </authorList>
    </citation>
    <scope>NUCLEOTIDE SEQUENCE [LARGE SCALE GENOMIC DNA]</scope>
    <source>
        <tissue evidence="36">Muscle</tissue>
    </source>
</reference>
<dbReference type="OrthoDB" id="809632at2759"/>
<evidence type="ECO:0000256" key="20">
    <source>
        <dbReference type="ARBA" id="ARBA00047461"/>
    </source>
</evidence>
<dbReference type="Gene3D" id="3.90.180.10">
    <property type="entry name" value="Medium-chain alcohol dehydrogenases, catalytic domain"/>
    <property type="match status" value="1"/>
</dbReference>
<evidence type="ECO:0000256" key="17">
    <source>
        <dbReference type="ARBA" id="ARBA00032255"/>
    </source>
</evidence>
<evidence type="ECO:0000256" key="28">
    <source>
        <dbReference type="ARBA" id="ARBA00048387"/>
    </source>
</evidence>
<evidence type="ECO:0000256" key="29">
    <source>
        <dbReference type="ARBA" id="ARBA00048591"/>
    </source>
</evidence>
<keyword evidence="14" id="KW-0443">Lipid metabolism</keyword>
<comment type="subcellular location">
    <subcellularLocation>
        <location evidence="1">Cytoplasm</location>
    </subcellularLocation>
</comment>
<comment type="catalytic activity">
    <reaction evidence="25">
        <text>dodecanal + NADP(+) = (2E)-dodecenal + NADPH + H(+)</text>
        <dbReference type="Rhea" id="RHEA:50784"/>
        <dbReference type="ChEBI" id="CHEBI:15378"/>
        <dbReference type="ChEBI" id="CHEBI:27836"/>
        <dbReference type="ChEBI" id="CHEBI:57783"/>
        <dbReference type="ChEBI" id="CHEBI:58349"/>
        <dbReference type="ChEBI" id="CHEBI:133741"/>
    </reaction>
    <physiologicalReaction direction="right-to-left" evidence="25">
        <dbReference type="Rhea" id="RHEA:50786"/>
    </physiologicalReaction>
</comment>
<keyword evidence="8" id="KW-0644">Prostaglandin metabolism</keyword>
<dbReference type="InterPro" id="IPR020843">
    <property type="entry name" value="ER"/>
</dbReference>
<keyword evidence="9" id="KW-0597">Phosphoprotein</keyword>
<dbReference type="Gene3D" id="3.40.50.720">
    <property type="entry name" value="NAD(P)-binding Rossmann-like Domain"/>
    <property type="match status" value="1"/>
</dbReference>
<evidence type="ECO:0000256" key="32">
    <source>
        <dbReference type="ARBA" id="ARBA00049070"/>
    </source>
</evidence>
<reference evidence="36 37" key="1">
    <citation type="submission" date="2018-04" db="EMBL/GenBank/DDBJ databases">
        <authorList>
            <person name="Zhang X."/>
            <person name="Yuan J."/>
            <person name="Li F."/>
            <person name="Xiang J."/>
        </authorList>
    </citation>
    <scope>NUCLEOTIDE SEQUENCE [LARGE SCALE GENOMIC DNA]</scope>
    <source>
        <tissue evidence="36">Muscle</tissue>
    </source>
</reference>
<evidence type="ECO:0000256" key="14">
    <source>
        <dbReference type="ARBA" id="ARBA00023098"/>
    </source>
</evidence>
<comment type="catalytic activity">
    <reaction evidence="28">
        <text>4-hydroxynonanal + NADP(+) = (E)-4-hydroxynon-2-enal + NADPH + H(+)</text>
        <dbReference type="Rhea" id="RHEA:64736"/>
        <dbReference type="ChEBI" id="CHEBI:15378"/>
        <dbReference type="ChEBI" id="CHEBI:57783"/>
        <dbReference type="ChEBI" id="CHEBI:58349"/>
        <dbReference type="ChEBI" id="CHEBI:58968"/>
        <dbReference type="ChEBI" id="CHEBI:156112"/>
    </reaction>
    <physiologicalReaction direction="right-to-left" evidence="28">
        <dbReference type="Rhea" id="RHEA:64738"/>
    </physiologicalReaction>
</comment>
<comment type="catalytic activity">
    <reaction evidence="21">
        <text>decanal + NADP(+) = (2E)-decenal + NADPH + H(+)</text>
        <dbReference type="Rhea" id="RHEA:50612"/>
        <dbReference type="ChEBI" id="CHEBI:15378"/>
        <dbReference type="ChEBI" id="CHEBI:31457"/>
        <dbReference type="ChEBI" id="CHEBI:57783"/>
        <dbReference type="ChEBI" id="CHEBI:58349"/>
        <dbReference type="ChEBI" id="CHEBI:133455"/>
    </reaction>
    <physiologicalReaction direction="right-to-left" evidence="21">
        <dbReference type="Rhea" id="RHEA:50614"/>
    </physiologicalReaction>
</comment>